<reference evidence="2" key="1">
    <citation type="submission" date="2015-07" db="EMBL/GenBank/DDBJ databases">
        <title>Genome sequencing project for genomic taxonomy and phylogenomics of Bacillus-like bacteria.</title>
        <authorList>
            <person name="Liu B."/>
            <person name="Wang J."/>
            <person name="Zhu Y."/>
            <person name="Liu G."/>
            <person name="Chen Q."/>
            <person name="Chen Z."/>
            <person name="Lan J."/>
            <person name="Che J."/>
            <person name="Ge C."/>
            <person name="Shi H."/>
            <person name="Pan Z."/>
            <person name="Liu X."/>
        </authorList>
    </citation>
    <scope>NUCLEOTIDE SEQUENCE [LARGE SCALE GENOMIC DNA]</scope>
    <source>
        <strain evidence="2">FJAT-27997</strain>
    </source>
</reference>
<organism evidence="1 2">
    <name type="scientific">Peribacillus loiseleuriae</name>
    <dbReference type="NCBI Taxonomy" id="1679170"/>
    <lineage>
        <taxon>Bacteria</taxon>
        <taxon>Bacillati</taxon>
        <taxon>Bacillota</taxon>
        <taxon>Bacilli</taxon>
        <taxon>Bacillales</taxon>
        <taxon>Bacillaceae</taxon>
        <taxon>Peribacillus</taxon>
    </lineage>
</organism>
<evidence type="ECO:0000313" key="2">
    <source>
        <dbReference type="Proteomes" id="UP000037146"/>
    </source>
</evidence>
<sequence length="84" mass="9819">MELIEYLESIVGEVILTAVDRKELIAKINVKQNGKMLKNLDILNSALREQGLDYYIKQFETSRIESGKKKKYKSIWKVMEIIDL</sequence>
<evidence type="ECO:0000313" key="1">
    <source>
        <dbReference type="EMBL" id="KMY49596.1"/>
    </source>
</evidence>
<dbReference type="OrthoDB" id="1803680at2"/>
<dbReference type="RefSeq" id="WP_049680930.1">
    <property type="nucleotide sequence ID" value="NZ_LFZW01000001.1"/>
</dbReference>
<gene>
    <name evidence="1" type="ORF">AC625_08615</name>
</gene>
<protein>
    <submittedName>
        <fullName evidence="1">Uncharacterized protein</fullName>
    </submittedName>
</protein>
<dbReference type="PATRIC" id="fig|1679170.3.peg.1849"/>
<keyword evidence="2" id="KW-1185">Reference proteome</keyword>
<name>A0A0K9GSK8_9BACI</name>
<dbReference type="Proteomes" id="UP000037146">
    <property type="component" value="Unassembled WGS sequence"/>
</dbReference>
<comment type="caution">
    <text evidence="1">The sequence shown here is derived from an EMBL/GenBank/DDBJ whole genome shotgun (WGS) entry which is preliminary data.</text>
</comment>
<dbReference type="AlphaFoldDB" id="A0A0K9GSK8"/>
<dbReference type="EMBL" id="LFZW01000001">
    <property type="protein sequence ID" value="KMY49596.1"/>
    <property type="molecule type" value="Genomic_DNA"/>
</dbReference>
<accession>A0A0K9GSK8</accession>
<proteinExistence type="predicted"/>